<dbReference type="GO" id="GO:0006401">
    <property type="term" value="P:RNA catabolic process"/>
    <property type="evidence" value="ECO:0007669"/>
    <property type="project" value="UniProtKB-UniRule"/>
</dbReference>
<evidence type="ECO:0000256" key="9">
    <source>
        <dbReference type="SAM" id="MobiDB-lite"/>
    </source>
</evidence>
<dbReference type="SUPFAM" id="SSF52540">
    <property type="entry name" value="P-loop containing nucleoside triphosphate hydrolases"/>
    <property type="match status" value="1"/>
</dbReference>
<dbReference type="GO" id="GO:0003723">
    <property type="term" value="F:RNA binding"/>
    <property type="evidence" value="ECO:0007669"/>
    <property type="project" value="UniProtKB-UniRule"/>
</dbReference>
<comment type="function">
    <text evidence="7">DEAD-box RNA helicase involved in RNA degradation. Has RNA-dependent ATPase activity and unwinds double-stranded RNA.</text>
</comment>
<keyword evidence="4 7" id="KW-0347">Helicase</keyword>
<keyword evidence="5 7" id="KW-0067">ATP-binding</keyword>
<evidence type="ECO:0000259" key="11">
    <source>
        <dbReference type="PROSITE" id="PS51194"/>
    </source>
</evidence>
<keyword evidence="3 7" id="KW-0378">Hydrolase</keyword>
<dbReference type="InterPro" id="IPR050079">
    <property type="entry name" value="DEAD_box_RNA_helicase"/>
</dbReference>
<feature type="compositionally biased region" description="Polar residues" evidence="9">
    <location>
        <begin position="1"/>
        <end position="12"/>
    </location>
</feature>
<dbReference type="InterPro" id="IPR014001">
    <property type="entry name" value="Helicase_ATP-bd"/>
</dbReference>
<keyword evidence="1 7" id="KW-0963">Cytoplasm</keyword>
<feature type="region of interest" description="Disordered" evidence="9">
    <location>
        <begin position="1"/>
        <end position="48"/>
    </location>
</feature>
<evidence type="ECO:0000256" key="2">
    <source>
        <dbReference type="ARBA" id="ARBA00022741"/>
    </source>
</evidence>
<dbReference type="Gene3D" id="3.40.50.300">
    <property type="entry name" value="P-loop containing nucleotide triphosphate hydrolases"/>
    <property type="match status" value="2"/>
</dbReference>
<dbReference type="KEGG" id="njp:NEJAP_1620"/>
<keyword evidence="2 7" id="KW-0547">Nucleotide-binding</keyword>
<dbReference type="InterPro" id="IPR011545">
    <property type="entry name" value="DEAD/DEAH_box_helicase_dom"/>
</dbReference>
<dbReference type="PANTHER" id="PTHR47959:SF10">
    <property type="entry name" value="ATP-DEPENDENT RNA HELICASE RHLB"/>
    <property type="match status" value="1"/>
</dbReference>
<dbReference type="Pfam" id="PF00271">
    <property type="entry name" value="Helicase_C"/>
    <property type="match status" value="1"/>
</dbReference>
<dbReference type="InterPro" id="IPR000629">
    <property type="entry name" value="RNA-helicase_DEAD-box_CS"/>
</dbReference>
<feature type="domain" description="DEAD-box RNA helicase Q" evidence="12">
    <location>
        <begin position="58"/>
        <end position="86"/>
    </location>
</feature>
<comment type="subcellular location">
    <subcellularLocation>
        <location evidence="7">Cytoplasm</location>
    </subcellularLocation>
</comment>
<comment type="catalytic activity">
    <reaction evidence="7">
        <text>ATP + H2O = ADP + phosphate + H(+)</text>
        <dbReference type="Rhea" id="RHEA:13065"/>
        <dbReference type="ChEBI" id="CHEBI:15377"/>
        <dbReference type="ChEBI" id="CHEBI:15378"/>
        <dbReference type="ChEBI" id="CHEBI:30616"/>
        <dbReference type="ChEBI" id="CHEBI:43474"/>
        <dbReference type="ChEBI" id="CHEBI:456216"/>
        <dbReference type="EC" id="3.6.4.13"/>
    </reaction>
</comment>
<dbReference type="NCBIfam" id="NF002340">
    <property type="entry name" value="PRK01297.1"/>
    <property type="match status" value="1"/>
</dbReference>
<proteinExistence type="inferred from homology"/>
<evidence type="ECO:0000256" key="4">
    <source>
        <dbReference type="ARBA" id="ARBA00022806"/>
    </source>
</evidence>
<dbReference type="InterPro" id="IPR023554">
    <property type="entry name" value="RNA_helicase_ATP-dep_RhlB"/>
</dbReference>
<dbReference type="SMART" id="SM00490">
    <property type="entry name" value="HELICc"/>
    <property type="match status" value="1"/>
</dbReference>
<sequence>MEELNPGNTKESTTVKENGKIKGERKDKRRSSGRSRKSAKKSAWTPNDSKVAVVDGKKRFHDFSLPDQLMHAIHDLGFEYCTPIQADTIKPALAGKDIIGKAQTGTGKTAAFLVGIITDLLDFQLEDKQRQGEPRALIIAPTRELALQIADDAVLLCKYTDINVVSIVGGMDYEKQRKELKAGPVGILVATPGRLIDFVRSKEVDLHNVEVLVLDEADRMLSMGFIPDVRTIIRNTPRKGDERQTLLYSATFTDDIMSLARQWTDDPVQIEIEAERRSTENISQKVFLVSSHEKYKLLRNYIRLNNIERVIVFGNRRHETRDLAEKLKRDGVRAALMSGEIPQHKRVKTLEDFRNGKIEVLVATDVAGRGIHIDGVTHVVNYQLPEDAEDYVHRIGRTGRAGATGTSICFACENDSFMIPDIEEETGVKLECIHPSEELLADPNAYKTAVPVAVVAVEPVIETTGKVESSVEAVAGIEENTQQGLKEVAETSVATTKELPEKDVAQEAVVEQVPEAKLDTAPEQVPEAKLDTAPEQVELSLASPEVAEPASVVASQGEETNRSDV</sequence>
<dbReference type="InterPro" id="IPR014014">
    <property type="entry name" value="RNA_helicase_DEAD_Q_motif"/>
</dbReference>
<dbReference type="InterPro" id="IPR001650">
    <property type="entry name" value="Helicase_C-like"/>
</dbReference>
<organism evidence="13 14">
    <name type="scientific">Neptunomonas japonica JAMM 1380</name>
    <dbReference type="NCBI Taxonomy" id="1441457"/>
    <lineage>
        <taxon>Bacteria</taxon>
        <taxon>Pseudomonadati</taxon>
        <taxon>Pseudomonadota</taxon>
        <taxon>Gammaproteobacteria</taxon>
        <taxon>Oceanospirillales</taxon>
        <taxon>Oceanospirillaceae</taxon>
        <taxon>Neptunomonas</taxon>
    </lineage>
</organism>
<keyword evidence="14" id="KW-1185">Reference proteome</keyword>
<dbReference type="CDD" id="cd18787">
    <property type="entry name" value="SF2_C_DEAD"/>
    <property type="match status" value="1"/>
</dbReference>
<dbReference type="GO" id="GO:0016787">
    <property type="term" value="F:hydrolase activity"/>
    <property type="evidence" value="ECO:0007669"/>
    <property type="project" value="UniProtKB-KW"/>
</dbReference>
<dbReference type="PROSITE" id="PS51192">
    <property type="entry name" value="HELICASE_ATP_BIND_1"/>
    <property type="match status" value="1"/>
</dbReference>
<evidence type="ECO:0000313" key="13">
    <source>
        <dbReference type="EMBL" id="BBB29572.1"/>
    </source>
</evidence>
<feature type="short sequence motif" description="Q motif" evidence="8">
    <location>
        <begin position="58"/>
        <end position="86"/>
    </location>
</feature>
<dbReference type="PANTHER" id="PTHR47959">
    <property type="entry name" value="ATP-DEPENDENT RNA HELICASE RHLE-RELATED"/>
    <property type="match status" value="1"/>
</dbReference>
<dbReference type="PROSITE" id="PS51194">
    <property type="entry name" value="HELICASE_CTER"/>
    <property type="match status" value="1"/>
</dbReference>
<dbReference type="EMBL" id="AP014546">
    <property type="protein sequence ID" value="BBB29572.1"/>
    <property type="molecule type" value="Genomic_DNA"/>
</dbReference>
<feature type="region of interest" description="Disordered" evidence="9">
    <location>
        <begin position="514"/>
        <end position="565"/>
    </location>
</feature>
<feature type="compositionally biased region" description="Basic and acidic residues" evidence="9">
    <location>
        <begin position="514"/>
        <end position="532"/>
    </location>
</feature>
<dbReference type="GO" id="GO:0005524">
    <property type="term" value="F:ATP binding"/>
    <property type="evidence" value="ECO:0007669"/>
    <property type="project" value="UniProtKB-UniRule"/>
</dbReference>
<dbReference type="SMART" id="SM00487">
    <property type="entry name" value="DEXDc"/>
    <property type="match status" value="1"/>
</dbReference>
<evidence type="ECO:0000256" key="6">
    <source>
        <dbReference type="ARBA" id="ARBA00022884"/>
    </source>
</evidence>
<dbReference type="AlphaFoldDB" id="A0A7R6PG63"/>
<evidence type="ECO:0000256" key="1">
    <source>
        <dbReference type="ARBA" id="ARBA00022490"/>
    </source>
</evidence>
<feature type="domain" description="Helicase ATP-binding" evidence="10">
    <location>
        <begin position="89"/>
        <end position="270"/>
    </location>
</feature>
<dbReference type="Pfam" id="PF00270">
    <property type="entry name" value="DEAD"/>
    <property type="match status" value="1"/>
</dbReference>
<evidence type="ECO:0000256" key="5">
    <source>
        <dbReference type="ARBA" id="ARBA00022840"/>
    </source>
</evidence>
<accession>A0A7R6PG63</accession>
<feature type="compositionally biased region" description="Basic and acidic residues" evidence="9">
    <location>
        <begin position="13"/>
        <end position="26"/>
    </location>
</feature>
<evidence type="ECO:0000256" key="7">
    <source>
        <dbReference type="HAMAP-Rule" id="MF_00661"/>
    </source>
</evidence>
<evidence type="ECO:0000256" key="8">
    <source>
        <dbReference type="PROSITE-ProRule" id="PRU00552"/>
    </source>
</evidence>
<evidence type="ECO:0000259" key="10">
    <source>
        <dbReference type="PROSITE" id="PS51192"/>
    </source>
</evidence>
<feature type="domain" description="Helicase C-terminal" evidence="11">
    <location>
        <begin position="296"/>
        <end position="441"/>
    </location>
</feature>
<dbReference type="InterPro" id="IPR044742">
    <property type="entry name" value="DEAD/DEAH_RhlB"/>
</dbReference>
<reference evidence="13 14" key="1">
    <citation type="journal article" date="2008" name="Int. J. Syst. Evol. Microbiol.">
        <title>Neptunomonas japonica sp. nov., an Osedax japonicus symbiont-like bacterium isolated from sediment adjacent to sperm whale carcasses off Kagoshima, Japan.</title>
        <authorList>
            <person name="Miyazaki M."/>
            <person name="Nogi Y."/>
            <person name="Fujiwara Y."/>
            <person name="Kawato M."/>
            <person name="Kubokawa K."/>
            <person name="Horikoshi K."/>
        </authorList>
    </citation>
    <scope>NUCLEOTIDE SEQUENCE [LARGE SCALE GENOMIC DNA]</scope>
    <source>
        <strain evidence="13 14">JAMM 1380</strain>
    </source>
</reference>
<comment type="similarity">
    <text evidence="7">Belongs to the DEAD box helicase family. RhlB subfamily.</text>
</comment>
<dbReference type="EC" id="3.6.4.13" evidence="7"/>
<gene>
    <name evidence="7 13" type="primary">rhlB</name>
    <name evidence="13" type="ORF">NEJAP_1620</name>
</gene>
<name>A0A7R6PG63_9GAMM</name>
<evidence type="ECO:0000259" key="12">
    <source>
        <dbReference type="PROSITE" id="PS51195"/>
    </source>
</evidence>
<dbReference type="InterPro" id="IPR027417">
    <property type="entry name" value="P-loop_NTPase"/>
</dbReference>
<protein>
    <recommendedName>
        <fullName evidence="7">ATP-dependent RNA helicase RhlB</fullName>
        <ecNumber evidence="7">3.6.4.13</ecNumber>
    </recommendedName>
</protein>
<dbReference type="GO" id="GO:0005829">
    <property type="term" value="C:cytosol"/>
    <property type="evidence" value="ECO:0007669"/>
    <property type="project" value="TreeGrafter"/>
</dbReference>
<dbReference type="GO" id="GO:0003724">
    <property type="term" value="F:RNA helicase activity"/>
    <property type="evidence" value="ECO:0007669"/>
    <property type="project" value="UniProtKB-UniRule"/>
</dbReference>
<evidence type="ECO:0000313" key="14">
    <source>
        <dbReference type="Proteomes" id="UP000595332"/>
    </source>
</evidence>
<dbReference type="PROSITE" id="PS00039">
    <property type="entry name" value="DEAD_ATP_HELICASE"/>
    <property type="match status" value="1"/>
</dbReference>
<feature type="compositionally biased region" description="Basic residues" evidence="9">
    <location>
        <begin position="27"/>
        <end position="40"/>
    </location>
</feature>
<keyword evidence="6 7" id="KW-0694">RNA-binding</keyword>
<dbReference type="HAMAP" id="MF_00661">
    <property type="entry name" value="DEAD_helicase_RhlB"/>
    <property type="match status" value="1"/>
</dbReference>
<dbReference type="CDD" id="cd00268">
    <property type="entry name" value="DEADc"/>
    <property type="match status" value="1"/>
</dbReference>
<evidence type="ECO:0000256" key="3">
    <source>
        <dbReference type="ARBA" id="ARBA00022801"/>
    </source>
</evidence>
<dbReference type="PROSITE" id="PS51195">
    <property type="entry name" value="Q_MOTIF"/>
    <property type="match status" value="1"/>
</dbReference>
<comment type="subunit">
    <text evidence="7">Component of the RNA degradosome, which is a multiprotein complex involved in RNA processing and mRNA degradation.</text>
</comment>
<dbReference type="Proteomes" id="UP000595332">
    <property type="component" value="Chromosome"/>
</dbReference>